<feature type="chain" id="PRO_5035828202" description="Ig-like domain-containing protein" evidence="3">
    <location>
        <begin position="23"/>
        <end position="954"/>
    </location>
</feature>
<accession>A0A8T0AAV0</accession>
<dbReference type="SMART" id="SM00409">
    <property type="entry name" value="IG"/>
    <property type="match status" value="6"/>
</dbReference>
<keyword evidence="2" id="KW-0472">Membrane</keyword>
<dbReference type="AlphaFoldDB" id="A0A8T0AAV0"/>
<feature type="transmembrane region" description="Helical" evidence="2">
    <location>
        <begin position="823"/>
        <end position="843"/>
    </location>
</feature>
<dbReference type="Pfam" id="PF07686">
    <property type="entry name" value="V-set"/>
    <property type="match status" value="2"/>
</dbReference>
<dbReference type="InterPro" id="IPR036179">
    <property type="entry name" value="Ig-like_dom_sf"/>
</dbReference>
<sequence length="954" mass="106943">MLSRKRLFLGAAILLLLAGVQAQRSATISSQSLCVISGSTVKIPCSFTEPYGFGVTLKEWYRLFGQELRVLNWDPRYAGRVSVSPWEFSCELTMTDVSVNDSGFYNLRYKTHNGDWVSASSGVHLTVTDLKVQVPDQYQWRKTLSCITTCALSNNPTYIWYKNKQRVYNEYSKDLYRYGSKDAGSYSCAVRGHEDLRSPAVCVFGVNCWSVTYSSLKICSLIGSSVDIYSYYTFPDNHDVRNSFWFIKQHIYGEPMDLRENEAYQGRVQYTQSSQNKCSMRITNLRETDAQTYRFRLDTVWDKLIGEPGVLLSVTDLKVKVSVWSSWSGTLSCITTCALSNNPTYIWYKNGQKVFYQDEKDLHRYSSKDAGSYSCAVKGHEYRRSPPVCVFGVNCWSVTYSSQEVCSLIGSSVDIHSYYTFPDNHDVRESFWFIKQKTVDMTEDDEYQGRVQYTHSSQNNCSLRITNLRESDAQTYRFRFDTNNGDYSGEPGVSLSVTGLKITVSNWYSWSKKLNCVTSCTLSNNPIYIWYKNGQPVTNEYSNELDLFDNTDEDSYSCSIRGHEELRSPAVYSPKNTNAVVLSGETLEGGSVTLSCSSDANPYIQLTTDQIYSISNLDSHHSGLYYCTAQNQLGRHDSTPVHLDVLYLPKTTAVVLSSGETVEGDSVTLSCSSDANPPVQTYSWFKKEALDTLLTTTQNYTISNINSQHSGLYYCTAHNLLGHHDSPPVHLDVLYAPRNTSLTVVPSVSDDLFTLLCSSDSNPTSSYAWYRKTQGGVTLTGNGTNLTLSSGSSSGFFYCTAENQLGSSNSSEWTHASANGVKYAATGFTVAVLLFIIPVLVFMRRRGSAASNRTEEGNTRASTIHSIPNPCTQNRSQNDSAPVYGNVSAMTPDDVQYCSVYFRHSHTQEVPLYSTAELPKDLSENETVEYTAVSLVTPRAVQEDEIYNNLRSTE</sequence>
<dbReference type="InterPro" id="IPR013783">
    <property type="entry name" value="Ig-like_fold"/>
</dbReference>
<evidence type="ECO:0000259" key="4">
    <source>
        <dbReference type="PROSITE" id="PS50835"/>
    </source>
</evidence>
<dbReference type="Gene3D" id="2.60.40.10">
    <property type="entry name" value="Immunoglobulins"/>
    <property type="match status" value="9"/>
</dbReference>
<gene>
    <name evidence="5" type="ORF">HF521_014251</name>
</gene>
<dbReference type="PANTHER" id="PTHR46013">
    <property type="entry name" value="VASCULAR CELL ADHESION MOLECULE 1"/>
    <property type="match status" value="1"/>
</dbReference>
<feature type="domain" description="Ig-like" evidence="4">
    <location>
        <begin position="737"/>
        <end position="817"/>
    </location>
</feature>
<dbReference type="InterPro" id="IPR003598">
    <property type="entry name" value="Ig_sub2"/>
</dbReference>
<dbReference type="Proteomes" id="UP000606274">
    <property type="component" value="Unassembled WGS sequence"/>
</dbReference>
<evidence type="ECO:0000256" key="3">
    <source>
        <dbReference type="SAM" id="SignalP"/>
    </source>
</evidence>
<dbReference type="SMART" id="SM00408">
    <property type="entry name" value="IGc2"/>
    <property type="match status" value="4"/>
</dbReference>
<dbReference type="PROSITE" id="PS50835">
    <property type="entry name" value="IG_LIKE"/>
    <property type="match status" value="5"/>
</dbReference>
<feature type="domain" description="Ig-like" evidence="4">
    <location>
        <begin position="491"/>
        <end position="642"/>
    </location>
</feature>
<keyword evidence="2" id="KW-1133">Transmembrane helix</keyword>
<organism evidence="5 6">
    <name type="scientific">Silurus meridionalis</name>
    <name type="common">Southern catfish</name>
    <name type="synonym">Silurus soldatovi meridionalis</name>
    <dbReference type="NCBI Taxonomy" id="175797"/>
    <lineage>
        <taxon>Eukaryota</taxon>
        <taxon>Metazoa</taxon>
        <taxon>Chordata</taxon>
        <taxon>Craniata</taxon>
        <taxon>Vertebrata</taxon>
        <taxon>Euteleostomi</taxon>
        <taxon>Actinopterygii</taxon>
        <taxon>Neopterygii</taxon>
        <taxon>Teleostei</taxon>
        <taxon>Ostariophysi</taxon>
        <taxon>Siluriformes</taxon>
        <taxon>Siluridae</taxon>
        <taxon>Silurus</taxon>
    </lineage>
</organism>
<dbReference type="InterPro" id="IPR013106">
    <property type="entry name" value="Ig_V-set"/>
</dbReference>
<dbReference type="InterPro" id="IPR003599">
    <property type="entry name" value="Ig_sub"/>
</dbReference>
<name>A0A8T0AAV0_SILME</name>
<feature type="signal peptide" evidence="3">
    <location>
        <begin position="1"/>
        <end position="22"/>
    </location>
</feature>
<dbReference type="PANTHER" id="PTHR46013:SF8">
    <property type="entry name" value="B-CELL RECEPTOR CD22-RELATED"/>
    <property type="match status" value="1"/>
</dbReference>
<keyword evidence="3" id="KW-0732">Signal</keyword>
<dbReference type="SUPFAM" id="SSF48726">
    <property type="entry name" value="Immunoglobulin"/>
    <property type="match status" value="6"/>
</dbReference>
<protein>
    <recommendedName>
        <fullName evidence="4">Ig-like domain-containing protein</fullName>
    </recommendedName>
</protein>
<keyword evidence="6" id="KW-1185">Reference proteome</keyword>
<feature type="region of interest" description="Disordered" evidence="1">
    <location>
        <begin position="849"/>
        <end position="877"/>
    </location>
</feature>
<feature type="compositionally biased region" description="Polar residues" evidence="1">
    <location>
        <begin position="859"/>
        <end position="877"/>
    </location>
</feature>
<feature type="domain" description="Ig-like" evidence="4">
    <location>
        <begin position="649"/>
        <end position="719"/>
    </location>
</feature>
<dbReference type="InterPro" id="IPR007110">
    <property type="entry name" value="Ig-like_dom"/>
</dbReference>
<feature type="domain" description="Ig-like" evidence="4">
    <location>
        <begin position="308"/>
        <end position="377"/>
    </location>
</feature>
<feature type="domain" description="Ig-like" evidence="4">
    <location>
        <begin position="143"/>
        <end position="190"/>
    </location>
</feature>
<keyword evidence="2" id="KW-0812">Transmembrane</keyword>
<evidence type="ECO:0000256" key="1">
    <source>
        <dbReference type="SAM" id="MobiDB-lite"/>
    </source>
</evidence>
<evidence type="ECO:0000313" key="6">
    <source>
        <dbReference type="Proteomes" id="UP000606274"/>
    </source>
</evidence>
<evidence type="ECO:0000256" key="2">
    <source>
        <dbReference type="SAM" id="Phobius"/>
    </source>
</evidence>
<evidence type="ECO:0000313" key="5">
    <source>
        <dbReference type="EMBL" id="KAF7688245.1"/>
    </source>
</evidence>
<comment type="caution">
    <text evidence="5">The sequence shown here is derived from an EMBL/GenBank/DDBJ whole genome shotgun (WGS) entry which is preliminary data.</text>
</comment>
<dbReference type="EMBL" id="JABFDY010000026">
    <property type="protein sequence ID" value="KAF7688245.1"/>
    <property type="molecule type" value="Genomic_DNA"/>
</dbReference>
<proteinExistence type="predicted"/>
<reference evidence="5" key="1">
    <citation type="submission" date="2020-08" db="EMBL/GenBank/DDBJ databases">
        <title>Chromosome-level assembly of Southern catfish (Silurus meridionalis) provides insights into visual adaptation to the nocturnal and benthic lifestyles.</title>
        <authorList>
            <person name="Zhang Y."/>
            <person name="Wang D."/>
            <person name="Peng Z."/>
        </authorList>
    </citation>
    <scope>NUCLEOTIDE SEQUENCE</scope>
    <source>
        <strain evidence="5">SWU-2019-XX</strain>
        <tissue evidence="5">Muscle</tissue>
    </source>
</reference>
<dbReference type="Pfam" id="PF13895">
    <property type="entry name" value="Ig_2"/>
    <property type="match status" value="1"/>
</dbReference>